<feature type="domain" description="Polymerase nucleotidyl transferase" evidence="1">
    <location>
        <begin position="112"/>
        <end position="142"/>
    </location>
</feature>
<protein>
    <recommendedName>
        <fullName evidence="1">Polymerase nucleotidyl transferase domain-containing protein</fullName>
    </recommendedName>
</protein>
<evidence type="ECO:0000313" key="2">
    <source>
        <dbReference type="EMBL" id="OGM99468.1"/>
    </source>
</evidence>
<dbReference type="SUPFAM" id="SSF81301">
    <property type="entry name" value="Nucleotidyltransferase"/>
    <property type="match status" value="1"/>
</dbReference>
<dbReference type="EMBL" id="MGJD01000044">
    <property type="protein sequence ID" value="OGM99468.1"/>
    <property type="molecule type" value="Genomic_DNA"/>
</dbReference>
<dbReference type="InterPro" id="IPR002934">
    <property type="entry name" value="Polymerase_NTP_transf_dom"/>
</dbReference>
<evidence type="ECO:0000259" key="1">
    <source>
        <dbReference type="Pfam" id="PF01909"/>
    </source>
</evidence>
<reference evidence="2 3" key="1">
    <citation type="journal article" date="2016" name="Nat. Commun.">
        <title>Thousands of microbial genomes shed light on interconnected biogeochemical processes in an aquifer system.</title>
        <authorList>
            <person name="Anantharaman K."/>
            <person name="Brown C.T."/>
            <person name="Hug L.A."/>
            <person name="Sharon I."/>
            <person name="Castelle C.J."/>
            <person name="Probst A.J."/>
            <person name="Thomas B.C."/>
            <person name="Singh A."/>
            <person name="Wilkins M.J."/>
            <person name="Karaoz U."/>
            <person name="Brodie E.L."/>
            <person name="Williams K.H."/>
            <person name="Hubbard S.S."/>
            <person name="Banfield J.F."/>
        </authorList>
    </citation>
    <scope>NUCLEOTIDE SEQUENCE [LARGE SCALE GENOMIC DNA]</scope>
</reference>
<evidence type="ECO:0000313" key="3">
    <source>
        <dbReference type="Proteomes" id="UP000177117"/>
    </source>
</evidence>
<dbReference type="InterPro" id="IPR043519">
    <property type="entry name" value="NT_sf"/>
</dbReference>
<gene>
    <name evidence="2" type="ORF">A2650_02845</name>
</gene>
<name>A0A1F8EHC3_9BACT</name>
<dbReference type="AlphaFoldDB" id="A0A1F8EHC3"/>
<sequence>MMTYLRNSIIATVVYHDTFNYPLTLLEVFKYLINPGRLMRIADGLGEIKLDEVSEELDRLIKSGILAEKNGFYFLNGRDDLYDLRIERQKIADKKWKKFLKLTKFLALTPFLRGVFASGSMALGNTDKESDFDVLIIAKSGRLYTCRLFLWLISSLLGARRKKHEKVAPDKFCFNHYITDDSLELRHQSLFNAQTYINLKPAMIKPELVNKFFSSNLWLNNYVYNFKIQSNFVMRSVLPPHLFIFLARMEEFTINLLFGNSLERFLMNDQQKRIKKNPITYEPGGRIVSTEKELEFHPRSFEQIVIEKYNRGLKHLGIIPYSWEKDSGLKE</sequence>
<organism evidence="2 3">
    <name type="scientific">Candidatus Yanofskybacteria bacterium RIFCSPHIGHO2_01_FULL_41_53</name>
    <dbReference type="NCBI Taxonomy" id="1802663"/>
    <lineage>
        <taxon>Bacteria</taxon>
        <taxon>Candidatus Yanofskyibacteriota</taxon>
    </lineage>
</organism>
<accession>A0A1F8EHC3</accession>
<comment type="caution">
    <text evidence="2">The sequence shown here is derived from an EMBL/GenBank/DDBJ whole genome shotgun (WGS) entry which is preliminary data.</text>
</comment>
<dbReference type="Pfam" id="PF01909">
    <property type="entry name" value="NTP_transf_2"/>
    <property type="match status" value="1"/>
</dbReference>
<proteinExistence type="predicted"/>
<dbReference type="Proteomes" id="UP000177117">
    <property type="component" value="Unassembled WGS sequence"/>
</dbReference>
<dbReference type="GO" id="GO:0016779">
    <property type="term" value="F:nucleotidyltransferase activity"/>
    <property type="evidence" value="ECO:0007669"/>
    <property type="project" value="InterPro"/>
</dbReference>